<name>A0A949TYN7_9CLOT</name>
<dbReference type="EMBL" id="JAEEGC010000106">
    <property type="protein sequence ID" value="MBV7275048.1"/>
    <property type="molecule type" value="Genomic_DNA"/>
</dbReference>
<dbReference type="Proteomes" id="UP000694308">
    <property type="component" value="Unassembled WGS sequence"/>
</dbReference>
<reference evidence="1" key="1">
    <citation type="submission" date="2020-12" db="EMBL/GenBank/DDBJ databases">
        <title>Clostridium thailandense sp. nov., a novel acetogenic bacterium isolated from peat land soil in Thailand.</title>
        <authorList>
            <person name="Chaikitkaew S."/>
            <person name="Birkeland N.K."/>
        </authorList>
    </citation>
    <scope>NUCLEOTIDE SEQUENCE</scope>
    <source>
        <strain evidence="1">PL3</strain>
    </source>
</reference>
<comment type="caution">
    <text evidence="1">The sequence shown here is derived from an EMBL/GenBank/DDBJ whole genome shotgun (WGS) entry which is preliminary data.</text>
</comment>
<gene>
    <name evidence="1" type="ORF">I6U48_19290</name>
</gene>
<proteinExistence type="predicted"/>
<sequence>MRKTVLLQVCDDGLRYKEVLGKGFIVRVTNMNKYEKSDIKINDIRQLKVNFKKKNLFIILDGEELYIKIMILPKLKKEKIYEIIRSELEYRFKNIDNIMFTYQIIKDNGSNLEAIVLCLNWSRMDLVEDCVKRGAKLKGIYPIQFCILDNYKRIIKEKKYIFTFLYKGILYFLACSDNKIIANSVVKPFIEKNFMNELDKFRTKCNVLEVFKDLPKIVLLNLSSEGLIKNIKKLYKCYDLGNICEDEIQFV</sequence>
<protein>
    <submittedName>
        <fullName evidence="1">Uncharacterized protein</fullName>
    </submittedName>
</protein>
<keyword evidence="2" id="KW-1185">Reference proteome</keyword>
<dbReference type="AlphaFoldDB" id="A0A949TYN7"/>
<dbReference type="RefSeq" id="WP_218322104.1">
    <property type="nucleotide sequence ID" value="NZ_JAEEGC010000106.1"/>
</dbReference>
<evidence type="ECO:0000313" key="1">
    <source>
        <dbReference type="EMBL" id="MBV7275048.1"/>
    </source>
</evidence>
<evidence type="ECO:0000313" key="2">
    <source>
        <dbReference type="Proteomes" id="UP000694308"/>
    </source>
</evidence>
<accession>A0A949TYN7</accession>
<organism evidence="1 2">
    <name type="scientific">Clostridium thailandense</name>
    <dbReference type="NCBI Taxonomy" id="2794346"/>
    <lineage>
        <taxon>Bacteria</taxon>
        <taxon>Bacillati</taxon>
        <taxon>Bacillota</taxon>
        <taxon>Clostridia</taxon>
        <taxon>Eubacteriales</taxon>
        <taxon>Clostridiaceae</taxon>
        <taxon>Clostridium</taxon>
    </lineage>
</organism>